<feature type="binding site" evidence="5">
    <location>
        <position position="89"/>
    </location>
    <ligand>
        <name>Mg(2+)</name>
        <dbReference type="ChEBI" id="CHEBI:18420"/>
        <label>1</label>
        <note>catalytic</note>
    </ligand>
</feature>
<dbReference type="STRING" id="314225.ELI_05080"/>
<sequence>MSALDDELLDLFRFAAERSILPRWQNLRSDQIEEKAKGDLVTVVDQEVEEFLSEALTKLQPGVAIVGEEAAHSDPSVLEQLSGPCWIIDPIDGTSNFARGEGHFAIMLALADGGETIASWIYDPVRPRLLTARKGGGAFRDGDPVKASSDGETPPTLSAMTKFMNDEQRALFVAEIVPHYTLATAPGAAAEEYPRVAFGGTDIAIYERTLPWDHAAGCLFLNEAGGVCARQDGSPYRVDSDRKGMIAAASQGLWDEFVARLETLGFRPGG</sequence>
<evidence type="ECO:0000256" key="5">
    <source>
        <dbReference type="PIRSR" id="PIRSR600760-2"/>
    </source>
</evidence>
<dbReference type="Gene3D" id="3.40.190.80">
    <property type="match status" value="1"/>
</dbReference>
<accession>Q2NB33</accession>
<comment type="cofactor">
    <cofactor evidence="5">
        <name>Mg(2+)</name>
        <dbReference type="ChEBI" id="CHEBI:18420"/>
    </cofactor>
</comment>
<dbReference type="PANTHER" id="PTHR20854">
    <property type="entry name" value="INOSITOL MONOPHOSPHATASE"/>
    <property type="match status" value="1"/>
</dbReference>
<dbReference type="GO" id="GO:0007165">
    <property type="term" value="P:signal transduction"/>
    <property type="evidence" value="ECO:0007669"/>
    <property type="project" value="TreeGrafter"/>
</dbReference>
<evidence type="ECO:0000256" key="2">
    <source>
        <dbReference type="ARBA" id="ARBA00022723"/>
    </source>
</evidence>
<dbReference type="GO" id="GO:0008934">
    <property type="term" value="F:inositol monophosphate 1-phosphatase activity"/>
    <property type="evidence" value="ECO:0007669"/>
    <property type="project" value="TreeGrafter"/>
</dbReference>
<feature type="binding site" evidence="5">
    <location>
        <position position="213"/>
    </location>
    <ligand>
        <name>Mg(2+)</name>
        <dbReference type="ChEBI" id="CHEBI:18420"/>
        <label>1</label>
        <note>catalytic</note>
    </ligand>
</feature>
<feature type="binding site" evidence="5">
    <location>
        <position position="92"/>
    </location>
    <ligand>
        <name>Mg(2+)</name>
        <dbReference type="ChEBI" id="CHEBI:18420"/>
        <label>1</label>
        <note>catalytic</note>
    </ligand>
</feature>
<evidence type="ECO:0000256" key="3">
    <source>
        <dbReference type="ARBA" id="ARBA00022801"/>
    </source>
</evidence>
<dbReference type="GO" id="GO:0046872">
    <property type="term" value="F:metal ion binding"/>
    <property type="evidence" value="ECO:0007669"/>
    <property type="project" value="UniProtKB-KW"/>
</dbReference>
<keyword evidence="7" id="KW-1185">Reference proteome</keyword>
<dbReference type="EMBL" id="CP000157">
    <property type="protein sequence ID" value="ABC63108.1"/>
    <property type="molecule type" value="Genomic_DNA"/>
</dbReference>
<dbReference type="Gene3D" id="3.30.540.10">
    <property type="entry name" value="Fructose-1,6-Bisphosphatase, subunit A, domain 1"/>
    <property type="match status" value="1"/>
</dbReference>
<evidence type="ECO:0000313" key="6">
    <source>
        <dbReference type="EMBL" id="ABC63108.1"/>
    </source>
</evidence>
<protein>
    <submittedName>
        <fullName evidence="6">Fructose-1,6-bisphosphatase</fullName>
    </submittedName>
</protein>
<dbReference type="Pfam" id="PF00459">
    <property type="entry name" value="Inositol_P"/>
    <property type="match status" value="1"/>
</dbReference>
<dbReference type="eggNOG" id="COG0483">
    <property type="taxonomic scope" value="Bacteria"/>
</dbReference>
<keyword evidence="4 5" id="KW-0460">Magnesium</keyword>
<evidence type="ECO:0000256" key="4">
    <source>
        <dbReference type="ARBA" id="ARBA00022842"/>
    </source>
</evidence>
<dbReference type="OrthoDB" id="9785695at2"/>
<keyword evidence="2 5" id="KW-0479">Metal-binding</keyword>
<dbReference type="HOGENOM" id="CLU_044118_6_0_5"/>
<dbReference type="PROSITE" id="PS00629">
    <property type="entry name" value="IMP_1"/>
    <property type="match status" value="1"/>
</dbReference>
<dbReference type="GO" id="GO:0006020">
    <property type="term" value="P:inositol metabolic process"/>
    <property type="evidence" value="ECO:0007669"/>
    <property type="project" value="TreeGrafter"/>
</dbReference>
<evidence type="ECO:0000256" key="1">
    <source>
        <dbReference type="ARBA" id="ARBA00009759"/>
    </source>
</evidence>
<dbReference type="Proteomes" id="UP000008808">
    <property type="component" value="Chromosome"/>
</dbReference>
<reference evidence="7" key="1">
    <citation type="journal article" date="2009" name="J. Bacteriol.">
        <title>Complete genome sequence of Erythrobacter litoralis HTCC2594.</title>
        <authorList>
            <person name="Oh H.M."/>
            <person name="Giovannoni S.J."/>
            <person name="Ferriera S."/>
            <person name="Johnson J."/>
            <person name="Cho J.C."/>
        </authorList>
    </citation>
    <scope>NUCLEOTIDE SEQUENCE [LARGE SCALE GENOMIC DNA]</scope>
    <source>
        <strain evidence="7">HTCC2594</strain>
    </source>
</reference>
<proteinExistence type="inferred from homology"/>
<dbReference type="PANTHER" id="PTHR20854:SF4">
    <property type="entry name" value="INOSITOL-1-MONOPHOSPHATASE-RELATED"/>
    <property type="match status" value="1"/>
</dbReference>
<dbReference type="KEGG" id="eli:ELI_05080"/>
<feature type="binding site" evidence="5">
    <location>
        <position position="91"/>
    </location>
    <ligand>
        <name>Mg(2+)</name>
        <dbReference type="ChEBI" id="CHEBI:18420"/>
        <label>1</label>
        <note>catalytic</note>
    </ligand>
</feature>
<dbReference type="PRINTS" id="PR00377">
    <property type="entry name" value="IMPHPHTASES"/>
</dbReference>
<evidence type="ECO:0000313" key="7">
    <source>
        <dbReference type="Proteomes" id="UP000008808"/>
    </source>
</evidence>
<dbReference type="RefSeq" id="WP_011413944.1">
    <property type="nucleotide sequence ID" value="NC_007722.1"/>
</dbReference>
<dbReference type="InterPro" id="IPR020583">
    <property type="entry name" value="Inositol_monoP_metal-BS"/>
</dbReference>
<name>Q2NB33_ERYLH</name>
<dbReference type="AlphaFoldDB" id="Q2NB33"/>
<gene>
    <name evidence="6" type="ordered locus">ELI_05080</name>
</gene>
<feature type="binding site" evidence="5">
    <location>
        <position position="68"/>
    </location>
    <ligand>
        <name>Mg(2+)</name>
        <dbReference type="ChEBI" id="CHEBI:18420"/>
        <label>1</label>
        <note>catalytic</note>
    </ligand>
</feature>
<comment type="similarity">
    <text evidence="1">Belongs to the inositol monophosphatase superfamily.</text>
</comment>
<organism evidence="6 7">
    <name type="scientific">Erythrobacter litoralis (strain HTCC2594)</name>
    <dbReference type="NCBI Taxonomy" id="314225"/>
    <lineage>
        <taxon>Bacteria</taxon>
        <taxon>Pseudomonadati</taxon>
        <taxon>Pseudomonadota</taxon>
        <taxon>Alphaproteobacteria</taxon>
        <taxon>Sphingomonadales</taxon>
        <taxon>Erythrobacteraceae</taxon>
        <taxon>Erythrobacter/Porphyrobacter group</taxon>
        <taxon>Erythrobacter</taxon>
    </lineage>
</organism>
<dbReference type="SUPFAM" id="SSF56655">
    <property type="entry name" value="Carbohydrate phosphatase"/>
    <property type="match status" value="1"/>
</dbReference>
<dbReference type="InterPro" id="IPR000760">
    <property type="entry name" value="Inositol_monophosphatase-like"/>
</dbReference>
<keyword evidence="3" id="KW-0378">Hydrolase</keyword>